<accession>A0ABY2QBY1</accession>
<proteinExistence type="predicted"/>
<evidence type="ECO:0000313" key="1">
    <source>
        <dbReference type="EMBL" id="THF59484.1"/>
    </source>
</evidence>
<organism evidence="1 2">
    <name type="scientific">Ollibium composti</name>
    <dbReference type="NCBI Taxonomy" id="2675109"/>
    <lineage>
        <taxon>Bacteria</taxon>
        <taxon>Pseudomonadati</taxon>
        <taxon>Pseudomonadota</taxon>
        <taxon>Alphaproteobacteria</taxon>
        <taxon>Hyphomicrobiales</taxon>
        <taxon>Phyllobacteriaceae</taxon>
        <taxon>Ollibium</taxon>
    </lineage>
</organism>
<name>A0ABY2QBY1_9HYPH</name>
<keyword evidence="2" id="KW-1185">Reference proteome</keyword>
<evidence type="ECO:0000313" key="2">
    <source>
        <dbReference type="Proteomes" id="UP000306441"/>
    </source>
</evidence>
<comment type="caution">
    <text evidence="1">The sequence shown here is derived from an EMBL/GenBank/DDBJ whole genome shotgun (WGS) entry which is preliminary data.</text>
</comment>
<dbReference type="EMBL" id="SSNY01000001">
    <property type="protein sequence ID" value="THF59484.1"/>
    <property type="molecule type" value="Genomic_DNA"/>
</dbReference>
<reference evidence="1 2" key="1">
    <citation type="submission" date="2019-04" db="EMBL/GenBank/DDBJ databases">
        <title>Mesorhizobium composti sp. nov., isolated from compost.</title>
        <authorList>
            <person name="Lin S.-Y."/>
            <person name="Hameed A."/>
            <person name="Hsieh Y.-T."/>
            <person name="Young C.-C."/>
        </authorList>
    </citation>
    <scope>NUCLEOTIDE SEQUENCE [LARGE SCALE GENOMIC DNA]</scope>
    <source>
        <strain evidence="1 2">CC-YTH430</strain>
    </source>
</reference>
<protein>
    <submittedName>
        <fullName evidence="1">Uncharacterized protein</fullName>
    </submittedName>
</protein>
<dbReference type="Proteomes" id="UP000306441">
    <property type="component" value="Unassembled WGS sequence"/>
</dbReference>
<gene>
    <name evidence="1" type="ORF">E6C48_00005</name>
</gene>
<sequence length="79" mass="8564">MKAGHFSAKIPGQLSAEINSMPSFSVIGPLGPPVARYRLLREADFLLLINEIEISYAAKMHGSRPGAKNGQFLGRRGLL</sequence>